<dbReference type="RefSeq" id="WP_068253850.1">
    <property type="nucleotide sequence ID" value="NZ_CP015515.1"/>
</dbReference>
<dbReference type="PATRIC" id="fig|33888.3.peg.1826"/>
<protein>
    <submittedName>
        <fullName evidence="2">MBL fold metallo-hydrolase</fullName>
    </submittedName>
</protein>
<organism evidence="2 3">
    <name type="scientific">Rathayibacter tritici</name>
    <dbReference type="NCBI Taxonomy" id="33888"/>
    <lineage>
        <taxon>Bacteria</taxon>
        <taxon>Bacillati</taxon>
        <taxon>Actinomycetota</taxon>
        <taxon>Actinomycetes</taxon>
        <taxon>Micrococcales</taxon>
        <taxon>Microbacteriaceae</taxon>
        <taxon>Rathayibacter</taxon>
    </lineage>
</organism>
<evidence type="ECO:0000313" key="3">
    <source>
        <dbReference type="Proteomes" id="UP000077071"/>
    </source>
</evidence>
<dbReference type="InterPro" id="IPR050114">
    <property type="entry name" value="UPF0173_UPF0282_UlaG_hydrolase"/>
</dbReference>
<gene>
    <name evidence="2" type="ORF">A6122_1660</name>
</gene>
<evidence type="ECO:0000313" key="2">
    <source>
        <dbReference type="EMBL" id="AND16793.1"/>
    </source>
</evidence>
<proteinExistence type="predicted"/>
<dbReference type="PANTHER" id="PTHR43546:SF3">
    <property type="entry name" value="UPF0173 METAL-DEPENDENT HYDROLASE MJ1163"/>
    <property type="match status" value="1"/>
</dbReference>
<dbReference type="PANTHER" id="PTHR43546">
    <property type="entry name" value="UPF0173 METAL-DEPENDENT HYDROLASE MJ1163-RELATED"/>
    <property type="match status" value="1"/>
</dbReference>
<dbReference type="Gene3D" id="3.60.15.10">
    <property type="entry name" value="Ribonuclease Z/Hydroxyacylglutathione hydrolase-like"/>
    <property type="match status" value="1"/>
</dbReference>
<keyword evidence="3" id="KW-1185">Reference proteome</keyword>
<feature type="domain" description="Metallo-beta-lactamase" evidence="1">
    <location>
        <begin position="7"/>
        <end position="169"/>
    </location>
</feature>
<dbReference type="SUPFAM" id="SSF56281">
    <property type="entry name" value="Metallo-hydrolase/oxidoreductase"/>
    <property type="match status" value="1"/>
</dbReference>
<dbReference type="KEGG" id="rtn:A6122_1660"/>
<reference evidence="2 3" key="1">
    <citation type="submission" date="2016-05" db="EMBL/GenBank/DDBJ databases">
        <title>Complete genome sequence of Rathayibacter tritici NCPPB 1953.</title>
        <authorList>
            <person name="Park J."/>
            <person name="Lee H.-H."/>
            <person name="Lee S.-W."/>
            <person name="Seo Y.-S."/>
        </authorList>
    </citation>
    <scope>NUCLEOTIDE SEQUENCE [LARGE SCALE GENOMIC DNA]</scope>
    <source>
        <strain evidence="2 3">NCPPB 1953</strain>
    </source>
</reference>
<dbReference type="AlphaFoldDB" id="A0A160KTA1"/>
<dbReference type="EMBL" id="CP015515">
    <property type="protein sequence ID" value="AND16793.1"/>
    <property type="molecule type" value="Genomic_DNA"/>
</dbReference>
<accession>A0A160KTA1</accession>
<dbReference type="OrthoDB" id="3190691at2"/>
<dbReference type="InterPro" id="IPR001279">
    <property type="entry name" value="Metallo-B-lactamas"/>
</dbReference>
<keyword evidence="2" id="KW-0378">Hydrolase</keyword>
<dbReference type="STRING" id="33888.A6122_1660"/>
<sequence>MRLTKLEHASVLIEQDGARLVIDPGSFTRPIEGTANTVAVVLTHEHADHWTPEQLRRLRDAAPSLRIFGPAGVAAAAEGFDVETVADGDVVTVGPFELRFCGSRHAVIHRSIPVIDNVGVLVNGRFYYAGDSFTVPQGVNVEVLAAPSGAPWMKIAEAMDYVLAIAPRHAFATHEQVLSEAGRALGHDRLGWAVHEGGGEYHALEPGDVLDL</sequence>
<evidence type="ECO:0000259" key="1">
    <source>
        <dbReference type="SMART" id="SM00849"/>
    </source>
</evidence>
<dbReference type="Pfam" id="PF13483">
    <property type="entry name" value="Lactamase_B_3"/>
    <property type="match status" value="1"/>
</dbReference>
<dbReference type="SMART" id="SM00849">
    <property type="entry name" value="Lactamase_B"/>
    <property type="match status" value="1"/>
</dbReference>
<dbReference type="Proteomes" id="UP000077071">
    <property type="component" value="Chromosome"/>
</dbReference>
<name>A0A160KTA1_9MICO</name>
<dbReference type="InterPro" id="IPR036866">
    <property type="entry name" value="RibonucZ/Hydroxyglut_hydro"/>
</dbReference>
<dbReference type="GO" id="GO:0016787">
    <property type="term" value="F:hydrolase activity"/>
    <property type="evidence" value="ECO:0007669"/>
    <property type="project" value="UniProtKB-KW"/>
</dbReference>